<accession>A0A367RIF4</accession>
<evidence type="ECO:0000256" key="1">
    <source>
        <dbReference type="SAM" id="Phobius"/>
    </source>
</evidence>
<evidence type="ECO:0000313" key="3">
    <source>
        <dbReference type="Proteomes" id="UP000252085"/>
    </source>
</evidence>
<reference evidence="2 3" key="1">
    <citation type="submission" date="2016-04" db="EMBL/GenBank/DDBJ databases">
        <authorList>
            <person name="Evans L.H."/>
            <person name="Alamgir A."/>
            <person name="Owens N."/>
            <person name="Weber N.D."/>
            <person name="Virtaneva K."/>
            <person name="Barbian K."/>
            <person name="Babar A."/>
            <person name="Rosenke K."/>
        </authorList>
    </citation>
    <scope>NUCLEOTIDE SEQUENCE [LARGE SCALE GENOMIC DNA]</scope>
    <source>
        <strain evidence="2">NIES-2108</strain>
    </source>
</reference>
<protein>
    <submittedName>
        <fullName evidence="2">Uncharacterized protein</fullName>
    </submittedName>
</protein>
<feature type="transmembrane region" description="Helical" evidence="1">
    <location>
        <begin position="20"/>
        <end position="42"/>
    </location>
</feature>
<sequence>MKLGSKIFEQIKTDLIQSKYMLSILWGIVVILVAFWALGLALHIAGNLIHAVLLLAIGLAIYNFFKARDV</sequence>
<keyword evidence="1" id="KW-0812">Transmembrane</keyword>
<name>A0A367RIF4_NOSPU</name>
<dbReference type="InterPro" id="IPR043727">
    <property type="entry name" value="Lmo0937-like"/>
</dbReference>
<dbReference type="EMBL" id="LXQE01000149">
    <property type="protein sequence ID" value="RCJ36326.1"/>
    <property type="molecule type" value="Genomic_DNA"/>
</dbReference>
<dbReference type="AlphaFoldDB" id="A0A367RIF4"/>
<keyword evidence="1" id="KW-1133">Transmembrane helix</keyword>
<gene>
    <name evidence="2" type="ORF">A6769_16640</name>
</gene>
<keyword evidence="1" id="KW-0472">Membrane</keyword>
<feature type="transmembrane region" description="Helical" evidence="1">
    <location>
        <begin position="48"/>
        <end position="65"/>
    </location>
</feature>
<dbReference type="Proteomes" id="UP000252085">
    <property type="component" value="Unassembled WGS sequence"/>
</dbReference>
<comment type="caution">
    <text evidence="2">The sequence shown here is derived from an EMBL/GenBank/DDBJ whole genome shotgun (WGS) entry which is preliminary data.</text>
</comment>
<proteinExistence type="predicted"/>
<organism evidence="2 3">
    <name type="scientific">Nostoc punctiforme NIES-2108</name>
    <dbReference type="NCBI Taxonomy" id="1356359"/>
    <lineage>
        <taxon>Bacteria</taxon>
        <taxon>Bacillati</taxon>
        <taxon>Cyanobacteriota</taxon>
        <taxon>Cyanophyceae</taxon>
        <taxon>Nostocales</taxon>
        <taxon>Nostocaceae</taxon>
        <taxon>Nostoc</taxon>
    </lineage>
</organism>
<evidence type="ECO:0000313" key="2">
    <source>
        <dbReference type="EMBL" id="RCJ36326.1"/>
    </source>
</evidence>
<dbReference type="Pfam" id="PF18919">
    <property type="entry name" value="DUF5670"/>
    <property type="match status" value="1"/>
</dbReference>
<dbReference type="NCBIfam" id="NF033488">
    <property type="entry name" value="lmo0937_fam_TM"/>
    <property type="match status" value="1"/>
</dbReference>